<evidence type="ECO:0000256" key="5">
    <source>
        <dbReference type="ARBA" id="ARBA00022553"/>
    </source>
</evidence>
<keyword evidence="12" id="KW-0902">Two-component regulatory system</keyword>
<evidence type="ECO:0000256" key="7">
    <source>
        <dbReference type="ARBA" id="ARBA00022692"/>
    </source>
</evidence>
<accession>A0ABU9LLR8</accession>
<dbReference type="RefSeq" id="WP_342302880.1">
    <property type="nucleotide sequence ID" value="NZ_JBCEWA010000004.1"/>
</dbReference>
<dbReference type="Pfam" id="PF02518">
    <property type="entry name" value="HATPase_c"/>
    <property type="match status" value="1"/>
</dbReference>
<dbReference type="InterPro" id="IPR039506">
    <property type="entry name" value="SPOB_a"/>
</dbReference>
<dbReference type="InterPro" id="IPR003594">
    <property type="entry name" value="HATPase_dom"/>
</dbReference>
<evidence type="ECO:0000256" key="12">
    <source>
        <dbReference type="ARBA" id="ARBA00023012"/>
    </source>
</evidence>
<evidence type="ECO:0000256" key="3">
    <source>
        <dbReference type="ARBA" id="ARBA00012438"/>
    </source>
</evidence>
<feature type="domain" description="PAS" evidence="16">
    <location>
        <begin position="218"/>
        <end position="263"/>
    </location>
</feature>
<evidence type="ECO:0000256" key="14">
    <source>
        <dbReference type="SAM" id="Phobius"/>
    </source>
</evidence>
<reference evidence="17 18" key="1">
    <citation type="submission" date="2024-04" db="EMBL/GenBank/DDBJ databases">
        <authorList>
            <person name="Wu Y.S."/>
            <person name="Zhang L."/>
        </authorList>
    </citation>
    <scope>NUCLEOTIDE SEQUENCE [LARGE SCALE GENOMIC DNA]</scope>
    <source>
        <strain evidence="17 18">KG-01</strain>
    </source>
</reference>
<dbReference type="SUPFAM" id="SSF55785">
    <property type="entry name" value="PYP-like sensor domain (PAS domain)"/>
    <property type="match status" value="1"/>
</dbReference>
<name>A0ABU9LLR8_9BACL</name>
<dbReference type="InterPro" id="IPR050351">
    <property type="entry name" value="BphY/WalK/GraS-like"/>
</dbReference>
<keyword evidence="18" id="KW-1185">Reference proteome</keyword>
<dbReference type="InterPro" id="IPR005467">
    <property type="entry name" value="His_kinase_dom"/>
</dbReference>
<keyword evidence="6 17" id="KW-0808">Transferase</keyword>
<keyword evidence="13 14" id="KW-0472">Membrane</keyword>
<dbReference type="Pfam" id="PF08448">
    <property type="entry name" value="PAS_4"/>
    <property type="match status" value="1"/>
</dbReference>
<comment type="catalytic activity">
    <reaction evidence="1">
        <text>ATP + protein L-histidine = ADP + protein N-phospho-L-histidine.</text>
        <dbReference type="EC" id="2.7.13.3"/>
    </reaction>
</comment>
<keyword evidence="5" id="KW-0597">Phosphoprotein</keyword>
<keyword evidence="8" id="KW-0547">Nucleotide-binding</keyword>
<evidence type="ECO:0000256" key="8">
    <source>
        <dbReference type="ARBA" id="ARBA00022741"/>
    </source>
</evidence>
<dbReference type="PROSITE" id="PS50109">
    <property type="entry name" value="HIS_KIN"/>
    <property type="match status" value="1"/>
</dbReference>
<evidence type="ECO:0000256" key="11">
    <source>
        <dbReference type="ARBA" id="ARBA00022989"/>
    </source>
</evidence>
<gene>
    <name evidence="17" type="ORF">AAF454_06015</name>
</gene>
<dbReference type="Proteomes" id="UP001398420">
    <property type="component" value="Unassembled WGS sequence"/>
</dbReference>
<dbReference type="InterPro" id="IPR004358">
    <property type="entry name" value="Sig_transdc_His_kin-like_C"/>
</dbReference>
<dbReference type="InterPro" id="IPR013656">
    <property type="entry name" value="PAS_4"/>
</dbReference>
<organism evidence="17 18">
    <name type="scientific">Kurthia gibsonii</name>
    <dbReference type="NCBI Taxonomy" id="33946"/>
    <lineage>
        <taxon>Bacteria</taxon>
        <taxon>Bacillati</taxon>
        <taxon>Bacillota</taxon>
        <taxon>Bacilli</taxon>
        <taxon>Bacillales</taxon>
        <taxon>Caryophanaceae</taxon>
        <taxon>Kurthia</taxon>
    </lineage>
</organism>
<evidence type="ECO:0000313" key="17">
    <source>
        <dbReference type="EMBL" id="MEL5987968.1"/>
    </source>
</evidence>
<dbReference type="CDD" id="cd00130">
    <property type="entry name" value="PAS"/>
    <property type="match status" value="1"/>
</dbReference>
<keyword evidence="4" id="KW-1003">Cell membrane</keyword>
<evidence type="ECO:0000313" key="18">
    <source>
        <dbReference type="Proteomes" id="UP001398420"/>
    </source>
</evidence>
<dbReference type="Gene3D" id="1.10.287.130">
    <property type="match status" value="1"/>
</dbReference>
<dbReference type="InterPro" id="IPR035965">
    <property type="entry name" value="PAS-like_dom_sf"/>
</dbReference>
<dbReference type="GO" id="GO:0004673">
    <property type="term" value="F:protein histidine kinase activity"/>
    <property type="evidence" value="ECO:0007669"/>
    <property type="project" value="UniProtKB-EC"/>
</dbReference>
<evidence type="ECO:0000256" key="10">
    <source>
        <dbReference type="ARBA" id="ARBA00022840"/>
    </source>
</evidence>
<evidence type="ECO:0000256" key="2">
    <source>
        <dbReference type="ARBA" id="ARBA00004651"/>
    </source>
</evidence>
<evidence type="ECO:0000256" key="13">
    <source>
        <dbReference type="ARBA" id="ARBA00023136"/>
    </source>
</evidence>
<sequence length="529" mass="59284">MTLNKGMIALTFFIIAFSLLIAGVFILGSIVNSKEKELQEQSMLVARTVATLPEIEDTLHNENNLSIEAQARRINQTVEQLRTVNSADYIVIMNMDHVRLSHPLTSKLGTVSTTPDEEAAYSEHYYTSKAKGEVGVMVRAFVPIMNAKHQQIGVAVVGYRLPSVLEVLGGMKWEIALALTLSTAFGLWGALILSRRVKKQMLDYEPHEIAKLYTERIETFNAMHEGIIAIDKEFTVTIFNPKARQILGIGEQNLLGKKIYDILPDTRLPEILDFNQPIYNKELHINQHTILSNRVPIEVDGETVGAIAIFQDRTEVKKLAEELTGVKEFVQALRIQNHEHKNKLHTISGLLQLGHHQEAMDYIVEVQTTQEETTNFLNQRIQNQNIAGLVLSKINRGKELGIDVMMDEHSTLERLPEKLDFHDFVVVFGNLVENAFDALQLTSSSSKEIFISIDQNDETLSILVEDNGVGMTDEQIQKIFDNGFTTKNSANHGIGLYLISDILNKTNGSIDITSSLNEGTSILVTFTME</sequence>
<dbReference type="Gene3D" id="3.30.565.10">
    <property type="entry name" value="Histidine kinase-like ATPase, C-terminal domain"/>
    <property type="match status" value="1"/>
</dbReference>
<dbReference type="InterPro" id="IPR029151">
    <property type="entry name" value="Sensor-like_sf"/>
</dbReference>
<dbReference type="PRINTS" id="PR00344">
    <property type="entry name" value="BCTRLSENSOR"/>
</dbReference>
<keyword evidence="10" id="KW-0067">ATP-binding</keyword>
<dbReference type="SMART" id="SM00091">
    <property type="entry name" value="PAS"/>
    <property type="match status" value="1"/>
</dbReference>
<comment type="subcellular location">
    <subcellularLocation>
        <location evidence="2">Cell membrane</location>
        <topology evidence="2">Multi-pass membrane protein</topology>
    </subcellularLocation>
</comment>
<protein>
    <recommendedName>
        <fullName evidence="3">histidine kinase</fullName>
        <ecNumber evidence="3">2.7.13.3</ecNumber>
    </recommendedName>
</protein>
<keyword evidence="7 14" id="KW-0812">Transmembrane</keyword>
<dbReference type="NCBIfam" id="TIGR00229">
    <property type="entry name" value="sensory_box"/>
    <property type="match status" value="1"/>
</dbReference>
<dbReference type="EMBL" id="JBCEWA010000004">
    <property type="protein sequence ID" value="MEL5987968.1"/>
    <property type="molecule type" value="Genomic_DNA"/>
</dbReference>
<dbReference type="InterPro" id="IPR033463">
    <property type="entry name" value="sCache_3"/>
</dbReference>
<dbReference type="PROSITE" id="PS50112">
    <property type="entry name" value="PAS"/>
    <property type="match status" value="1"/>
</dbReference>
<keyword evidence="11 14" id="KW-1133">Transmembrane helix</keyword>
<feature type="transmembrane region" description="Helical" evidence="14">
    <location>
        <begin position="7"/>
        <end position="31"/>
    </location>
</feature>
<dbReference type="SUPFAM" id="SSF103190">
    <property type="entry name" value="Sensory domain-like"/>
    <property type="match status" value="1"/>
</dbReference>
<dbReference type="Pfam" id="PF14689">
    <property type="entry name" value="SPOB_a"/>
    <property type="match status" value="1"/>
</dbReference>
<evidence type="ECO:0000256" key="4">
    <source>
        <dbReference type="ARBA" id="ARBA00022475"/>
    </source>
</evidence>
<dbReference type="SUPFAM" id="SSF55890">
    <property type="entry name" value="Sporulation response regulatory protein Spo0B"/>
    <property type="match status" value="1"/>
</dbReference>
<dbReference type="Pfam" id="PF17203">
    <property type="entry name" value="sCache_3_2"/>
    <property type="match status" value="1"/>
</dbReference>
<dbReference type="Gene3D" id="3.30.450.20">
    <property type="entry name" value="PAS domain"/>
    <property type="match status" value="2"/>
</dbReference>
<evidence type="ECO:0000259" key="16">
    <source>
        <dbReference type="PROSITE" id="PS50112"/>
    </source>
</evidence>
<feature type="domain" description="Histidine kinase" evidence="15">
    <location>
        <begin position="335"/>
        <end position="529"/>
    </location>
</feature>
<evidence type="ECO:0000256" key="9">
    <source>
        <dbReference type="ARBA" id="ARBA00022777"/>
    </source>
</evidence>
<comment type="caution">
    <text evidence="17">The sequence shown here is derived from an EMBL/GenBank/DDBJ whole genome shotgun (WGS) entry which is preliminary data.</text>
</comment>
<dbReference type="SUPFAM" id="SSF55874">
    <property type="entry name" value="ATPase domain of HSP90 chaperone/DNA topoisomerase II/histidine kinase"/>
    <property type="match status" value="1"/>
</dbReference>
<dbReference type="SMART" id="SM00387">
    <property type="entry name" value="HATPase_c"/>
    <property type="match status" value="1"/>
</dbReference>
<keyword evidence="9 17" id="KW-0418">Kinase</keyword>
<dbReference type="InterPro" id="IPR016120">
    <property type="entry name" value="Sig_transdc_His_kin_SpoOB"/>
</dbReference>
<dbReference type="EC" id="2.7.13.3" evidence="3"/>
<dbReference type="InterPro" id="IPR000014">
    <property type="entry name" value="PAS"/>
</dbReference>
<dbReference type="PANTHER" id="PTHR45453">
    <property type="entry name" value="PHOSPHATE REGULON SENSOR PROTEIN PHOR"/>
    <property type="match status" value="1"/>
</dbReference>
<evidence type="ECO:0000259" key="15">
    <source>
        <dbReference type="PROSITE" id="PS50109"/>
    </source>
</evidence>
<dbReference type="PANTHER" id="PTHR45453:SF2">
    <property type="entry name" value="HISTIDINE KINASE"/>
    <property type="match status" value="1"/>
</dbReference>
<evidence type="ECO:0000256" key="6">
    <source>
        <dbReference type="ARBA" id="ARBA00022679"/>
    </source>
</evidence>
<proteinExistence type="predicted"/>
<dbReference type="InterPro" id="IPR036890">
    <property type="entry name" value="HATPase_C_sf"/>
</dbReference>
<evidence type="ECO:0000256" key="1">
    <source>
        <dbReference type="ARBA" id="ARBA00000085"/>
    </source>
</evidence>